<reference evidence="2 3" key="1">
    <citation type="submission" date="2019-05" db="EMBL/GenBank/DDBJ databases">
        <title>Genome-based reclassification of Lactobacillus casei as Lactobacillus casei subsp. casei. subsp.nov., description of Lactobacillus casei subsp. zeae subsp. nov., and emended description of Lactobacillus casei.</title>
        <authorList>
            <person name="Huang C.-H."/>
        </authorList>
    </citation>
    <scope>NUCLEOTIDE SEQUENCE [LARGE SCALE GENOMIC DNA]</scope>
    <source>
        <strain evidence="2 3">CRBIP24.58</strain>
    </source>
</reference>
<accession>A0A5R8LUD2</accession>
<comment type="caution">
    <text evidence="2">The sequence shown here is derived from an EMBL/GenBank/DDBJ whole genome shotgun (WGS) entry which is preliminary data.</text>
</comment>
<gene>
    <name evidence="2" type="ORF">FEI14_09315</name>
</gene>
<feature type="transmembrane region" description="Helical" evidence="1">
    <location>
        <begin position="53"/>
        <end position="73"/>
    </location>
</feature>
<evidence type="ECO:0000313" key="3">
    <source>
        <dbReference type="Proteomes" id="UP000307781"/>
    </source>
</evidence>
<evidence type="ECO:0000313" key="2">
    <source>
        <dbReference type="EMBL" id="TLF40854.1"/>
    </source>
</evidence>
<feature type="transmembrane region" description="Helical" evidence="1">
    <location>
        <begin position="164"/>
        <end position="184"/>
    </location>
</feature>
<dbReference type="AlphaFoldDB" id="A0A5R8LUD2"/>
<dbReference type="EMBL" id="VBWN01000006">
    <property type="protein sequence ID" value="TLF40854.1"/>
    <property type="molecule type" value="Genomic_DNA"/>
</dbReference>
<protein>
    <recommendedName>
        <fullName evidence="4">ABC transporter permease</fullName>
    </recommendedName>
</protein>
<feature type="transmembrane region" description="Helical" evidence="1">
    <location>
        <begin position="123"/>
        <end position="152"/>
    </location>
</feature>
<feature type="transmembrane region" description="Helical" evidence="1">
    <location>
        <begin position="204"/>
        <end position="222"/>
    </location>
</feature>
<proteinExistence type="predicted"/>
<organism evidence="2 3">
    <name type="scientific">Lacticaseibacillus zeae</name>
    <name type="common">Lactobacillus zeae</name>
    <dbReference type="NCBI Taxonomy" id="57037"/>
    <lineage>
        <taxon>Bacteria</taxon>
        <taxon>Bacillati</taxon>
        <taxon>Bacillota</taxon>
        <taxon>Bacilli</taxon>
        <taxon>Lactobacillales</taxon>
        <taxon>Lactobacillaceae</taxon>
        <taxon>Lacticaseibacillus</taxon>
    </lineage>
</organism>
<evidence type="ECO:0000256" key="1">
    <source>
        <dbReference type="SAM" id="Phobius"/>
    </source>
</evidence>
<feature type="transmembrane region" description="Helical" evidence="1">
    <location>
        <begin position="12"/>
        <end position="33"/>
    </location>
</feature>
<dbReference type="Proteomes" id="UP000307781">
    <property type="component" value="Unassembled WGS sequence"/>
</dbReference>
<dbReference type="RefSeq" id="WP_010490832.1">
    <property type="nucleotide sequence ID" value="NZ_CP074379.1"/>
</dbReference>
<name>A0A5R8LUD2_LACZE</name>
<keyword evidence="1" id="KW-1133">Transmembrane helix</keyword>
<evidence type="ECO:0008006" key="4">
    <source>
        <dbReference type="Google" id="ProtNLM"/>
    </source>
</evidence>
<feature type="transmembrane region" description="Helical" evidence="1">
    <location>
        <begin position="94"/>
        <end position="117"/>
    </location>
</feature>
<keyword evidence="1" id="KW-0472">Membrane</keyword>
<sequence>MYRNVIRQQNLLTHAFLKIHVVCAVITLIISLIDGNSLNQELMSPENLIVIIFPRYLIFCGLIPTYLLALLATTQIRSQDILIYQSRKVVVLQAIYRLCLTTIIMAGVWTVGTFLTITINHHFYFLAATWFTILVRAVCLWTACFLLGMIAITLTFAAKSKLTAFLISFSISALSFYLATAHIPSLLFDFGSADTNIILIGKETIMLGAILVFVAIMTQIIGRRDL</sequence>
<keyword evidence="1" id="KW-0812">Transmembrane</keyword>